<dbReference type="RefSeq" id="WP_120244371.1">
    <property type="nucleotide sequence ID" value="NZ_RAPO01000002.1"/>
</dbReference>
<name>A0A419WI24_9EURY</name>
<comment type="caution">
    <text evidence="1">The sequence shown here is derived from an EMBL/GenBank/DDBJ whole genome shotgun (WGS) entry which is preliminary data.</text>
</comment>
<protein>
    <submittedName>
        <fullName evidence="1">Uncharacterized protein</fullName>
    </submittedName>
</protein>
<evidence type="ECO:0000313" key="2">
    <source>
        <dbReference type="Proteomes" id="UP000283805"/>
    </source>
</evidence>
<gene>
    <name evidence="1" type="ORF">ATJ93_1913</name>
</gene>
<dbReference type="PROSITE" id="PS51257">
    <property type="entry name" value="PROKAR_LIPOPROTEIN"/>
    <property type="match status" value="1"/>
</dbReference>
<evidence type="ECO:0000313" key="1">
    <source>
        <dbReference type="EMBL" id="RKD95063.1"/>
    </source>
</evidence>
<dbReference type="InterPro" id="IPR006311">
    <property type="entry name" value="TAT_signal"/>
</dbReference>
<accession>A0A419WI24</accession>
<keyword evidence="2" id="KW-1185">Reference proteome</keyword>
<dbReference type="Proteomes" id="UP000283805">
    <property type="component" value="Unassembled WGS sequence"/>
</dbReference>
<organism evidence="1 2">
    <name type="scientific">Halopiger aswanensis</name>
    <dbReference type="NCBI Taxonomy" id="148449"/>
    <lineage>
        <taxon>Archaea</taxon>
        <taxon>Methanobacteriati</taxon>
        <taxon>Methanobacteriota</taxon>
        <taxon>Stenosarchaea group</taxon>
        <taxon>Halobacteria</taxon>
        <taxon>Halobacteriales</taxon>
        <taxon>Natrialbaceae</taxon>
        <taxon>Halopiger</taxon>
    </lineage>
</organism>
<reference evidence="1 2" key="1">
    <citation type="submission" date="2018-09" db="EMBL/GenBank/DDBJ databases">
        <title>Genomic Encyclopedia of Archaeal and Bacterial Type Strains, Phase II (KMG-II): from individual species to whole genera.</title>
        <authorList>
            <person name="Goeker M."/>
        </authorList>
    </citation>
    <scope>NUCLEOTIDE SEQUENCE [LARGE SCALE GENOMIC DNA]</scope>
    <source>
        <strain evidence="1 2">DSM 13151</strain>
    </source>
</reference>
<dbReference type="Pfam" id="PF20127">
    <property type="entry name" value="DUF6517"/>
    <property type="match status" value="1"/>
</dbReference>
<dbReference type="PROSITE" id="PS51318">
    <property type="entry name" value="TAT"/>
    <property type="match status" value="1"/>
</dbReference>
<proteinExistence type="predicted"/>
<dbReference type="AlphaFoldDB" id="A0A419WI24"/>
<sequence>MTPSRRSLLAAGTTGALALTAGCLDFVLGNGPLEFDARRAAPTDAALAETGYEETQVEEQSIDETIQAGVERDVRASMWLSLYSKARNLQGETIDASVFAAVSIPAIEVAGRSFNPIENMSNEELLEEVMNRAGDDFGSVKNIGHEESFGLDILGAGREVDVFSGETEYNGRTVEVEISLASFAHEEDLLILVGSHPKPFAEESANVEVLMESVEHPV</sequence>
<dbReference type="InterPro" id="IPR045396">
    <property type="entry name" value="DUF6517"/>
</dbReference>
<dbReference type="EMBL" id="RAPO01000002">
    <property type="protein sequence ID" value="RKD95063.1"/>
    <property type="molecule type" value="Genomic_DNA"/>
</dbReference>
<dbReference type="OrthoDB" id="205286at2157"/>